<dbReference type="Pfam" id="PF00450">
    <property type="entry name" value="Peptidase_S10"/>
    <property type="match status" value="1"/>
</dbReference>
<reference evidence="7" key="1">
    <citation type="submission" date="2022-12" db="EMBL/GenBank/DDBJ databases">
        <title>Genome sequence of HCMS5-2.</title>
        <authorList>
            <person name="Woo H."/>
        </authorList>
    </citation>
    <scope>NUCLEOTIDE SEQUENCE</scope>
    <source>
        <strain evidence="7">HCMS5-2</strain>
    </source>
</reference>
<evidence type="ECO:0000256" key="2">
    <source>
        <dbReference type="ARBA" id="ARBA00022670"/>
    </source>
</evidence>
<dbReference type="SUPFAM" id="SSF53474">
    <property type="entry name" value="alpha/beta-Hydrolases"/>
    <property type="match status" value="1"/>
</dbReference>
<name>A0ABT4LB00_9SPHI</name>
<keyword evidence="4" id="KW-0378">Hydrolase</keyword>
<dbReference type="InterPro" id="IPR029058">
    <property type="entry name" value="AB_hydrolase_fold"/>
</dbReference>
<accession>A0ABT4LB00</accession>
<feature type="signal peptide" evidence="6">
    <location>
        <begin position="1"/>
        <end position="25"/>
    </location>
</feature>
<dbReference type="GO" id="GO:0004180">
    <property type="term" value="F:carboxypeptidase activity"/>
    <property type="evidence" value="ECO:0007669"/>
    <property type="project" value="UniProtKB-KW"/>
</dbReference>
<evidence type="ECO:0000256" key="4">
    <source>
        <dbReference type="ARBA" id="ARBA00022801"/>
    </source>
</evidence>
<keyword evidence="8" id="KW-1185">Reference proteome</keyword>
<gene>
    <name evidence="7" type="ORF">O0955_13870</name>
</gene>
<keyword evidence="3 6" id="KW-0732">Signal</keyword>
<dbReference type="PANTHER" id="PTHR11802:SF3">
    <property type="entry name" value="RETINOID-INDUCIBLE SERINE CARBOXYPEPTIDASE"/>
    <property type="match status" value="1"/>
</dbReference>
<dbReference type="RefSeq" id="WP_269428147.1">
    <property type="nucleotide sequence ID" value="NZ_JAPWGM010000004.1"/>
</dbReference>
<dbReference type="PANTHER" id="PTHR11802">
    <property type="entry name" value="SERINE PROTEASE FAMILY S10 SERINE CARBOXYPEPTIDASE"/>
    <property type="match status" value="1"/>
</dbReference>
<dbReference type="InterPro" id="IPR001563">
    <property type="entry name" value="Peptidase_S10"/>
</dbReference>
<dbReference type="Gene3D" id="3.40.50.1820">
    <property type="entry name" value="alpha/beta hydrolase"/>
    <property type="match status" value="1"/>
</dbReference>
<evidence type="ECO:0000256" key="1">
    <source>
        <dbReference type="ARBA" id="ARBA00022645"/>
    </source>
</evidence>
<comment type="caution">
    <text evidence="7">The sequence shown here is derived from an EMBL/GenBank/DDBJ whole genome shotgun (WGS) entry which is preliminary data.</text>
</comment>
<proteinExistence type="predicted"/>
<protein>
    <submittedName>
        <fullName evidence="7">Carboxypeptidase</fullName>
    </submittedName>
</protein>
<sequence length="546" mass="61337">MTFIKNKRCVAIAGVLSFLALNGMAQPGGNRQQQGQAAAVIPPTDSKGSVVALPVDPTGYIVSNSPNIPPPVVTKHSVTIKGQVINYTATTGYLQLKNEDGKPKANIFFTAYTKDGVSDKSKRPITYTFNGGPGSSSVWLHMGLLGPKRVVMTDKGDVLPPPYSYVNNEYSWLDKTDLVFLDPVTTGYSRAVTGENDKQFHGYVEDLQSMGDAIQLFSTKYDRWNSPKFLAGESYGTTRAAGLSDYLQSRHKFYLNGIVLISSILNMQTARFDVGNDYPFPLFLPTYTATAWYHKKLPADLQQKDLKSVLKEVEDFATEEYNIALLKGSELTGQEYENIVNKLSRYTGLTKEYIRQTNLRIDIHKFDKELRRTEGLTVGRLDSRFTGRDYNDVGVTPEFDPSNTGTISGPYAAAINHYVKAELKYNNDLPYEILGGRVNPWNYNNVQNRYLNVAEDLRSAMANNPHLKVWVLCGYYDLATPYFAAEYTFNTMGLRPEQRKNVNFTYYEAGHMIYIHKPSLIQTKIDADKLYDEVTKEINSAIVKSR</sequence>
<evidence type="ECO:0000313" key="7">
    <source>
        <dbReference type="EMBL" id="MCZ4245095.1"/>
    </source>
</evidence>
<feature type="chain" id="PRO_5046980127" evidence="6">
    <location>
        <begin position="26"/>
        <end position="546"/>
    </location>
</feature>
<organism evidence="7 8">
    <name type="scientific">Pedobacter punctiformis</name>
    <dbReference type="NCBI Taxonomy" id="3004097"/>
    <lineage>
        <taxon>Bacteria</taxon>
        <taxon>Pseudomonadati</taxon>
        <taxon>Bacteroidota</taxon>
        <taxon>Sphingobacteriia</taxon>
        <taxon>Sphingobacteriales</taxon>
        <taxon>Sphingobacteriaceae</taxon>
        <taxon>Pedobacter</taxon>
    </lineage>
</organism>
<evidence type="ECO:0000256" key="5">
    <source>
        <dbReference type="ARBA" id="ARBA00023180"/>
    </source>
</evidence>
<dbReference type="EMBL" id="JAPWGM010000004">
    <property type="protein sequence ID" value="MCZ4245095.1"/>
    <property type="molecule type" value="Genomic_DNA"/>
</dbReference>
<keyword evidence="5" id="KW-0325">Glycoprotein</keyword>
<evidence type="ECO:0000256" key="6">
    <source>
        <dbReference type="SAM" id="SignalP"/>
    </source>
</evidence>
<dbReference type="Proteomes" id="UP001144347">
    <property type="component" value="Unassembled WGS sequence"/>
</dbReference>
<keyword evidence="2" id="KW-0645">Protease</keyword>
<evidence type="ECO:0000313" key="8">
    <source>
        <dbReference type="Proteomes" id="UP001144347"/>
    </source>
</evidence>
<evidence type="ECO:0000256" key="3">
    <source>
        <dbReference type="ARBA" id="ARBA00022729"/>
    </source>
</evidence>
<keyword evidence="1 7" id="KW-0121">Carboxypeptidase</keyword>